<dbReference type="SMART" id="SM00507">
    <property type="entry name" value="HNHc"/>
    <property type="match status" value="1"/>
</dbReference>
<proteinExistence type="predicted"/>
<dbReference type="CDD" id="cd00085">
    <property type="entry name" value="HNHc"/>
    <property type="match status" value="1"/>
</dbReference>
<dbReference type="GO" id="GO:0008270">
    <property type="term" value="F:zinc ion binding"/>
    <property type="evidence" value="ECO:0007669"/>
    <property type="project" value="InterPro"/>
</dbReference>
<name>A0A0F9QYL1_9ZZZZ</name>
<dbReference type="EMBL" id="LAZR01001607">
    <property type="protein sequence ID" value="KKN42062.1"/>
    <property type="molecule type" value="Genomic_DNA"/>
</dbReference>
<sequence>MEFKVCTKCGKEKNVEEFGWQNKFKDYRQSWCKICIKEYTKQWHKDNSEYYKEYQKQYQKANPDKINASAANRRATKRNQTPINANSSDIQCIYRVCDIFNKPGNEVYHVDHIHPISKGGLHHEDNLQILTAEENMKKSNKLNSEYKGLTLKECQKIMGDI</sequence>
<reference evidence="2" key="1">
    <citation type="journal article" date="2015" name="Nature">
        <title>Complex archaea that bridge the gap between prokaryotes and eukaryotes.</title>
        <authorList>
            <person name="Spang A."/>
            <person name="Saw J.H."/>
            <person name="Jorgensen S.L."/>
            <person name="Zaremba-Niedzwiedzka K."/>
            <person name="Martijn J."/>
            <person name="Lind A.E."/>
            <person name="van Eijk R."/>
            <person name="Schleper C."/>
            <person name="Guy L."/>
            <person name="Ettema T.J."/>
        </authorList>
    </citation>
    <scope>NUCLEOTIDE SEQUENCE</scope>
</reference>
<dbReference type="GO" id="GO:0004519">
    <property type="term" value="F:endonuclease activity"/>
    <property type="evidence" value="ECO:0007669"/>
    <property type="project" value="InterPro"/>
</dbReference>
<evidence type="ECO:0000313" key="2">
    <source>
        <dbReference type="EMBL" id="KKN42062.1"/>
    </source>
</evidence>
<dbReference type="InterPro" id="IPR003615">
    <property type="entry name" value="HNH_nuc"/>
</dbReference>
<comment type="caution">
    <text evidence="2">The sequence shown here is derived from an EMBL/GenBank/DDBJ whole genome shotgun (WGS) entry which is preliminary data.</text>
</comment>
<accession>A0A0F9QYL1</accession>
<protein>
    <recommendedName>
        <fullName evidence="1">HNH nuclease domain-containing protein</fullName>
    </recommendedName>
</protein>
<organism evidence="2">
    <name type="scientific">marine sediment metagenome</name>
    <dbReference type="NCBI Taxonomy" id="412755"/>
    <lineage>
        <taxon>unclassified sequences</taxon>
        <taxon>metagenomes</taxon>
        <taxon>ecological metagenomes</taxon>
    </lineage>
</organism>
<evidence type="ECO:0000259" key="1">
    <source>
        <dbReference type="SMART" id="SM00507"/>
    </source>
</evidence>
<dbReference type="InterPro" id="IPR002711">
    <property type="entry name" value="HNH"/>
</dbReference>
<dbReference type="GO" id="GO:0003676">
    <property type="term" value="F:nucleic acid binding"/>
    <property type="evidence" value="ECO:0007669"/>
    <property type="project" value="InterPro"/>
</dbReference>
<dbReference type="Pfam" id="PF01844">
    <property type="entry name" value="HNH"/>
    <property type="match status" value="1"/>
</dbReference>
<feature type="domain" description="HNH nuclease" evidence="1">
    <location>
        <begin position="87"/>
        <end position="136"/>
    </location>
</feature>
<gene>
    <name evidence="2" type="ORF">LCGC14_0717050</name>
</gene>
<dbReference type="AlphaFoldDB" id="A0A0F9QYL1"/>
<dbReference type="Gene3D" id="1.10.30.50">
    <property type="match status" value="1"/>
</dbReference>